<dbReference type="EC" id="1.1.1.133" evidence="3 6"/>
<dbReference type="NCBIfam" id="TIGR01214">
    <property type="entry name" value="rmlD"/>
    <property type="match status" value="1"/>
</dbReference>
<proteinExistence type="inferred from homology"/>
<comment type="cofactor">
    <cofactor evidence="6">
        <name>Mg(2+)</name>
        <dbReference type="ChEBI" id="CHEBI:18420"/>
    </cofactor>
    <text evidence="6">Binds 1 Mg(2+) ion per monomer.</text>
</comment>
<dbReference type="PANTHER" id="PTHR10491:SF4">
    <property type="entry name" value="METHIONINE ADENOSYLTRANSFERASE 2 SUBUNIT BETA"/>
    <property type="match status" value="1"/>
</dbReference>
<name>A0ABN1L5Y2_9GAMM</name>
<feature type="domain" description="RmlD-like substrate binding" evidence="7">
    <location>
        <begin position="1"/>
        <end position="284"/>
    </location>
</feature>
<comment type="function">
    <text evidence="6">Catalyzes the reduction of dTDP-6-deoxy-L-lyxo-4-hexulose to yield dTDP-L-rhamnose.</text>
</comment>
<dbReference type="EMBL" id="BAAAFA010000004">
    <property type="protein sequence ID" value="GAA0815257.1"/>
    <property type="molecule type" value="Genomic_DNA"/>
</dbReference>
<sequence>MKVLIIGKSGQLANELLTEKPNTIEILCLGRADVDITMYESINKAISDFQPQVIINASAYTAVDKAESDQKSAYSLNQHAVTNLAKSAKQHQVRLLHVSTDFVFDGNNNKAYLVDDTTNPTSVYGASKLAGEQEILTLHPENSAIIRTSWLYSSFGNNFVKTMIKLMQERDELGVVCDQIGCPTYAKGLAQFLWSLTSRDVINQHYHWSDYGVASWYDFAVAIQNTAFNKGLLTKKITIKPIPASSYPTPATRPTFSLLNANESYQIKTSNHWAEQLEQCLTNLV</sequence>
<dbReference type="SUPFAM" id="SSF51735">
    <property type="entry name" value="NAD(P)-binding Rossmann-fold domains"/>
    <property type="match status" value="1"/>
</dbReference>
<dbReference type="Pfam" id="PF04321">
    <property type="entry name" value="RmlD_sub_bind"/>
    <property type="match status" value="1"/>
</dbReference>
<dbReference type="InterPro" id="IPR005913">
    <property type="entry name" value="dTDP_dehydrorham_reduct"/>
</dbReference>
<accession>A0ABN1L5Y2</accession>
<dbReference type="Proteomes" id="UP001500021">
    <property type="component" value="Unassembled WGS sequence"/>
</dbReference>
<dbReference type="InterPro" id="IPR036291">
    <property type="entry name" value="NAD(P)-bd_dom_sf"/>
</dbReference>
<evidence type="ECO:0000259" key="7">
    <source>
        <dbReference type="Pfam" id="PF04321"/>
    </source>
</evidence>
<keyword evidence="6" id="KW-0521">NADP</keyword>
<evidence type="ECO:0000256" key="1">
    <source>
        <dbReference type="ARBA" id="ARBA00004781"/>
    </source>
</evidence>
<evidence type="ECO:0000256" key="4">
    <source>
        <dbReference type="ARBA" id="ARBA00017099"/>
    </source>
</evidence>
<evidence type="ECO:0000313" key="9">
    <source>
        <dbReference type="Proteomes" id="UP001500021"/>
    </source>
</evidence>
<dbReference type="InterPro" id="IPR029903">
    <property type="entry name" value="RmlD-like-bd"/>
</dbReference>
<organism evidence="8 9">
    <name type="scientific">Colwellia asteriadis</name>
    <dbReference type="NCBI Taxonomy" id="517723"/>
    <lineage>
        <taxon>Bacteria</taxon>
        <taxon>Pseudomonadati</taxon>
        <taxon>Pseudomonadota</taxon>
        <taxon>Gammaproteobacteria</taxon>
        <taxon>Alteromonadales</taxon>
        <taxon>Colwelliaceae</taxon>
        <taxon>Colwellia</taxon>
    </lineage>
</organism>
<evidence type="ECO:0000313" key="8">
    <source>
        <dbReference type="EMBL" id="GAA0815257.1"/>
    </source>
</evidence>
<comment type="similarity">
    <text evidence="2 6">Belongs to the dTDP-4-dehydrorhamnose reductase family.</text>
</comment>
<dbReference type="Gene3D" id="3.90.25.10">
    <property type="entry name" value="UDP-galactose 4-epimerase, domain 1"/>
    <property type="match status" value="1"/>
</dbReference>
<dbReference type="CDD" id="cd05254">
    <property type="entry name" value="dTDP_HR_like_SDR_e"/>
    <property type="match status" value="1"/>
</dbReference>
<keyword evidence="9" id="KW-1185">Reference proteome</keyword>
<comment type="pathway">
    <text evidence="1 6">Carbohydrate biosynthesis; dTDP-L-rhamnose biosynthesis.</text>
</comment>
<comment type="catalytic activity">
    <reaction evidence="5 6">
        <text>dTDP-beta-L-rhamnose + NADP(+) = dTDP-4-dehydro-beta-L-rhamnose + NADPH + H(+)</text>
        <dbReference type="Rhea" id="RHEA:21796"/>
        <dbReference type="ChEBI" id="CHEBI:15378"/>
        <dbReference type="ChEBI" id="CHEBI:57510"/>
        <dbReference type="ChEBI" id="CHEBI:57783"/>
        <dbReference type="ChEBI" id="CHEBI:58349"/>
        <dbReference type="ChEBI" id="CHEBI:62830"/>
        <dbReference type="EC" id="1.1.1.133"/>
    </reaction>
</comment>
<evidence type="ECO:0000256" key="3">
    <source>
        <dbReference type="ARBA" id="ARBA00012929"/>
    </source>
</evidence>
<keyword evidence="6" id="KW-0560">Oxidoreductase</keyword>
<evidence type="ECO:0000256" key="5">
    <source>
        <dbReference type="ARBA" id="ARBA00048200"/>
    </source>
</evidence>
<dbReference type="PANTHER" id="PTHR10491">
    <property type="entry name" value="DTDP-4-DEHYDRORHAMNOSE REDUCTASE"/>
    <property type="match status" value="1"/>
</dbReference>
<comment type="caution">
    <text evidence="8">The sequence shown here is derived from an EMBL/GenBank/DDBJ whole genome shotgun (WGS) entry which is preliminary data.</text>
</comment>
<protein>
    <recommendedName>
        <fullName evidence="4 6">dTDP-4-dehydrorhamnose reductase</fullName>
        <ecNumber evidence="3 6">1.1.1.133</ecNumber>
    </recommendedName>
</protein>
<dbReference type="Gene3D" id="3.40.50.720">
    <property type="entry name" value="NAD(P)-binding Rossmann-like Domain"/>
    <property type="match status" value="1"/>
</dbReference>
<dbReference type="RefSeq" id="WP_343816507.1">
    <property type="nucleotide sequence ID" value="NZ_BAAAFA010000004.1"/>
</dbReference>
<evidence type="ECO:0000256" key="6">
    <source>
        <dbReference type="RuleBase" id="RU364082"/>
    </source>
</evidence>
<gene>
    <name evidence="8" type="primary">rfbD</name>
    <name evidence="8" type="ORF">GCM10009111_13300</name>
</gene>
<evidence type="ECO:0000256" key="2">
    <source>
        <dbReference type="ARBA" id="ARBA00010944"/>
    </source>
</evidence>
<reference evidence="8 9" key="1">
    <citation type="journal article" date="2019" name="Int. J. Syst. Evol. Microbiol.">
        <title>The Global Catalogue of Microorganisms (GCM) 10K type strain sequencing project: providing services to taxonomists for standard genome sequencing and annotation.</title>
        <authorList>
            <consortium name="The Broad Institute Genomics Platform"/>
            <consortium name="The Broad Institute Genome Sequencing Center for Infectious Disease"/>
            <person name="Wu L."/>
            <person name="Ma J."/>
        </authorList>
    </citation>
    <scope>NUCLEOTIDE SEQUENCE [LARGE SCALE GENOMIC DNA]</scope>
    <source>
        <strain evidence="8 9">JCM 15608</strain>
    </source>
</reference>